<evidence type="ECO:0000313" key="2">
    <source>
        <dbReference type="EMBL" id="KAG0539962.1"/>
    </source>
</evidence>
<dbReference type="InterPro" id="IPR014729">
    <property type="entry name" value="Rossmann-like_a/b/a_fold"/>
</dbReference>
<gene>
    <name evidence="2" type="ORF">BDA96_03G367500</name>
</gene>
<dbReference type="Gramene" id="EES01681">
    <property type="protein sequence ID" value="EES01681"/>
    <property type="gene ID" value="SORBI_3003G340400"/>
</dbReference>
<dbReference type="EMBL" id="CM027682">
    <property type="protein sequence ID" value="KAG0539962.1"/>
    <property type="molecule type" value="Genomic_DNA"/>
</dbReference>
<proteinExistence type="predicted"/>
<dbReference type="Proteomes" id="UP000807115">
    <property type="component" value="Chromosome 3"/>
</dbReference>
<accession>A0A921RJK5</accession>
<dbReference type="PANTHER" id="PTHR10055:SF1">
    <property type="entry name" value="TRYPTOPHAN--TRNA LIGASE, CYTOPLASMIC"/>
    <property type="match status" value="1"/>
</dbReference>
<evidence type="ECO:0000256" key="1">
    <source>
        <dbReference type="ARBA" id="ARBA00030268"/>
    </source>
</evidence>
<protein>
    <recommendedName>
        <fullName evidence="1">Tryptophanyl-tRNA synthetase</fullName>
    </recommendedName>
</protein>
<sequence>MALLAATDWTELEDDTEHETEAAATAVELVDTQSEVFAPEGCMDYDKLVDLFGCQRIDATLVHRIELLSSHPPHGFLRRELFFAHWDLNSILDLHEAGEKFYVFTGREPSYEGLQLGHLIPFMFTNDNASFLRKSNLTNAECKRLAREDAEDIIACGFDIERTYIFTDTNYTRGAFYETIVEIAKHVSCDSCMRISGCSPEDNIGIVSIPPVVAAPSFPSSFPHLFPRNDDQPRCLIPCAIH</sequence>
<reference evidence="2" key="1">
    <citation type="journal article" date="2019" name="BMC Genomics">
        <title>A new reference genome for Sorghum bicolor reveals high levels of sequence similarity between sweet and grain genotypes: implications for the genetics of sugar metabolism.</title>
        <authorList>
            <person name="Cooper E.A."/>
            <person name="Brenton Z.W."/>
            <person name="Flinn B.S."/>
            <person name="Jenkins J."/>
            <person name="Shu S."/>
            <person name="Flowers D."/>
            <person name="Luo F."/>
            <person name="Wang Y."/>
            <person name="Xia P."/>
            <person name="Barry K."/>
            <person name="Daum C."/>
            <person name="Lipzen A."/>
            <person name="Yoshinaga Y."/>
            <person name="Schmutz J."/>
            <person name="Saski C."/>
            <person name="Vermerris W."/>
            <person name="Kresovich S."/>
        </authorList>
    </citation>
    <scope>NUCLEOTIDE SEQUENCE</scope>
</reference>
<dbReference type="PANTHER" id="PTHR10055">
    <property type="entry name" value="TRYPTOPHANYL-TRNA SYNTHETASE"/>
    <property type="match status" value="1"/>
</dbReference>
<dbReference type="OMA" id="HIGHATP"/>
<organism evidence="2 3">
    <name type="scientific">Sorghum bicolor</name>
    <name type="common">Sorghum</name>
    <name type="synonym">Sorghum vulgare</name>
    <dbReference type="NCBI Taxonomy" id="4558"/>
    <lineage>
        <taxon>Eukaryota</taxon>
        <taxon>Viridiplantae</taxon>
        <taxon>Streptophyta</taxon>
        <taxon>Embryophyta</taxon>
        <taxon>Tracheophyta</taxon>
        <taxon>Spermatophyta</taxon>
        <taxon>Magnoliopsida</taxon>
        <taxon>Liliopsida</taxon>
        <taxon>Poales</taxon>
        <taxon>Poaceae</taxon>
        <taxon>PACMAD clade</taxon>
        <taxon>Panicoideae</taxon>
        <taxon>Andropogonodae</taxon>
        <taxon>Andropogoneae</taxon>
        <taxon>Sorghinae</taxon>
        <taxon>Sorghum</taxon>
    </lineage>
</organism>
<dbReference type="AlphaFoldDB" id="A0A921RJK5"/>
<comment type="caution">
    <text evidence="2">The sequence shown here is derived from an EMBL/GenBank/DDBJ whole genome shotgun (WGS) entry which is preliminary data.</text>
</comment>
<dbReference type="Gene3D" id="3.40.50.620">
    <property type="entry name" value="HUPs"/>
    <property type="match status" value="1"/>
</dbReference>
<evidence type="ECO:0000313" key="3">
    <source>
        <dbReference type="Proteomes" id="UP000807115"/>
    </source>
</evidence>
<reference evidence="2" key="2">
    <citation type="submission" date="2020-10" db="EMBL/GenBank/DDBJ databases">
        <authorList>
            <person name="Cooper E.A."/>
            <person name="Brenton Z.W."/>
            <person name="Flinn B.S."/>
            <person name="Jenkins J."/>
            <person name="Shu S."/>
            <person name="Flowers D."/>
            <person name="Luo F."/>
            <person name="Wang Y."/>
            <person name="Xia P."/>
            <person name="Barry K."/>
            <person name="Daum C."/>
            <person name="Lipzen A."/>
            <person name="Yoshinaga Y."/>
            <person name="Schmutz J."/>
            <person name="Saski C."/>
            <person name="Vermerris W."/>
            <person name="Kresovich S."/>
        </authorList>
    </citation>
    <scope>NUCLEOTIDE SEQUENCE</scope>
</reference>
<dbReference type="SUPFAM" id="SSF52374">
    <property type="entry name" value="Nucleotidylyl transferase"/>
    <property type="match status" value="1"/>
</dbReference>
<name>A0A921RJK5_SORBI</name>